<organism evidence="7 8">
    <name type="scientific">Iocasia fonsfrigidae</name>
    <dbReference type="NCBI Taxonomy" id="2682810"/>
    <lineage>
        <taxon>Bacteria</taxon>
        <taxon>Bacillati</taxon>
        <taxon>Bacillota</taxon>
        <taxon>Clostridia</taxon>
        <taxon>Halanaerobiales</taxon>
        <taxon>Halanaerobiaceae</taxon>
        <taxon>Iocasia</taxon>
    </lineage>
</organism>
<protein>
    <submittedName>
        <fullName evidence="7">23S rRNA (Uracil(1939)-C(5))-methyltransferase RlmD</fullName>
        <ecNumber evidence="7">2.1.1.190</ecNumber>
    </submittedName>
</protein>
<evidence type="ECO:0000256" key="5">
    <source>
        <dbReference type="PROSITE-ProRule" id="PRU10015"/>
    </source>
</evidence>
<feature type="binding site" evidence="4">
    <location>
        <position position="288"/>
    </location>
    <ligand>
        <name>S-adenosyl-L-methionine</name>
        <dbReference type="ChEBI" id="CHEBI:59789"/>
    </ligand>
</feature>
<dbReference type="Pfam" id="PF05958">
    <property type="entry name" value="tRNA_U5-meth_tr"/>
    <property type="match status" value="1"/>
</dbReference>
<evidence type="ECO:0000313" key="8">
    <source>
        <dbReference type="Proteomes" id="UP000665020"/>
    </source>
</evidence>
<dbReference type="PROSITE" id="PS01230">
    <property type="entry name" value="TRMA_1"/>
    <property type="match status" value="1"/>
</dbReference>
<comment type="similarity">
    <text evidence="4">Belongs to the class I-like SAM-binding methyltransferase superfamily. RNA M5U methyltransferase family.</text>
</comment>
<dbReference type="EMBL" id="CP046640">
    <property type="protein sequence ID" value="QTL99005.1"/>
    <property type="molecule type" value="Genomic_DNA"/>
</dbReference>
<dbReference type="InterPro" id="IPR002792">
    <property type="entry name" value="TRAM_dom"/>
</dbReference>
<dbReference type="InterPro" id="IPR012340">
    <property type="entry name" value="NA-bd_OB-fold"/>
</dbReference>
<dbReference type="Proteomes" id="UP000665020">
    <property type="component" value="Chromosome"/>
</dbReference>
<feature type="active site" description="Nucleophile" evidence="4">
    <location>
        <position position="413"/>
    </location>
</feature>
<dbReference type="InterPro" id="IPR030390">
    <property type="entry name" value="MeTrfase_TrmA_AS"/>
</dbReference>
<dbReference type="KEGG" id="ifn:GM661_14065"/>
<dbReference type="PANTHER" id="PTHR11061">
    <property type="entry name" value="RNA M5U METHYLTRANSFERASE"/>
    <property type="match status" value="1"/>
</dbReference>
<proteinExistence type="inferred from homology"/>
<keyword evidence="1 4" id="KW-0489">Methyltransferase</keyword>
<sequence length="459" mass="51542">MTTELKKGDIVEIELDNLAHGGECVGHFADGLAVFVPGGIPGERVKIRITVKKKNYARGELLKVLQPVETRTEPVCSVADGCGGCQLQHVDYQEQLLHKKQMVIDLLKRIGGFENIKVNEPIGVDYPFNYRNKAQFPLTKTEDKKIATGFYKKGSHNVVVNESCIIQHPLINRIVARTLAVLNDYEMSVYNERTHRGLLRHLVIRTGVCTNQALLTIVTSRKTFKDGKEIASKLLQQIPELVGVIQNINREKTNVIMGGKNIILAGQDYYLDFIGNVRFKISPFSFFQVNTLQTRKLYDIVKKYANLAGKETVLDAYCGIGSIALYLADGAKKIIGIEVVVMAIEDARENARLNNIDNCQFITGRVEEILPRLVKDGLKPDLVVFDPPRKGLDERVIKVINKIQPARIIYVSCNPATLSRDLARMKENYEIKAIQPVDMFPQTYHVETVVSLQLKEGIL</sequence>
<keyword evidence="2 4" id="KW-0808">Transferase</keyword>
<dbReference type="AlphaFoldDB" id="A0A8A7KFY8"/>
<dbReference type="CDD" id="cd02440">
    <property type="entry name" value="AdoMet_MTases"/>
    <property type="match status" value="1"/>
</dbReference>
<dbReference type="Gene3D" id="2.40.50.1070">
    <property type="match status" value="1"/>
</dbReference>
<gene>
    <name evidence="7" type="primary">rlmD</name>
    <name evidence="7" type="ORF">GM661_14065</name>
</gene>
<evidence type="ECO:0000256" key="1">
    <source>
        <dbReference type="ARBA" id="ARBA00022603"/>
    </source>
</evidence>
<dbReference type="Gene3D" id="3.40.50.150">
    <property type="entry name" value="Vaccinia Virus protein VP39"/>
    <property type="match status" value="1"/>
</dbReference>
<dbReference type="EC" id="2.1.1.190" evidence="7"/>
<dbReference type="FunFam" id="3.40.50.150:FF:000009">
    <property type="entry name" value="23S rRNA (Uracil(1939)-C(5))-methyltransferase RlmD"/>
    <property type="match status" value="1"/>
</dbReference>
<dbReference type="PROSITE" id="PS01231">
    <property type="entry name" value="TRMA_2"/>
    <property type="match status" value="1"/>
</dbReference>
<evidence type="ECO:0000259" key="6">
    <source>
        <dbReference type="PROSITE" id="PS50926"/>
    </source>
</evidence>
<dbReference type="InterPro" id="IPR010280">
    <property type="entry name" value="U5_MeTrfase_fam"/>
</dbReference>
<name>A0A8A7KFY8_9FIRM</name>
<dbReference type="SUPFAM" id="SSF50249">
    <property type="entry name" value="Nucleic acid-binding proteins"/>
    <property type="match status" value="1"/>
</dbReference>
<keyword evidence="8" id="KW-1185">Reference proteome</keyword>
<dbReference type="GO" id="GO:0070475">
    <property type="term" value="P:rRNA base methylation"/>
    <property type="evidence" value="ECO:0007669"/>
    <property type="project" value="TreeGrafter"/>
</dbReference>
<evidence type="ECO:0000256" key="4">
    <source>
        <dbReference type="PROSITE-ProRule" id="PRU01024"/>
    </source>
</evidence>
<feature type="binding site" evidence="4">
    <location>
        <position position="317"/>
    </location>
    <ligand>
        <name>S-adenosyl-L-methionine</name>
        <dbReference type="ChEBI" id="CHEBI:59789"/>
    </ligand>
</feature>
<feature type="domain" description="TRAM" evidence="6">
    <location>
        <begin position="4"/>
        <end position="63"/>
    </location>
</feature>
<accession>A0A8A7KFY8</accession>
<evidence type="ECO:0000313" key="7">
    <source>
        <dbReference type="EMBL" id="QTL99005.1"/>
    </source>
</evidence>
<dbReference type="FunFam" id="2.40.50.1070:FF:000003">
    <property type="entry name" value="23S rRNA (Uracil-5-)-methyltransferase RumA"/>
    <property type="match status" value="1"/>
</dbReference>
<feature type="binding site" evidence="4">
    <location>
        <position position="386"/>
    </location>
    <ligand>
        <name>S-adenosyl-L-methionine</name>
        <dbReference type="ChEBI" id="CHEBI:59789"/>
    </ligand>
</feature>
<dbReference type="PROSITE" id="PS50926">
    <property type="entry name" value="TRAM"/>
    <property type="match status" value="1"/>
</dbReference>
<evidence type="ECO:0000256" key="3">
    <source>
        <dbReference type="ARBA" id="ARBA00022691"/>
    </source>
</evidence>
<reference evidence="7" key="1">
    <citation type="submission" date="2019-12" db="EMBL/GenBank/DDBJ databases">
        <authorList>
            <person name="zhang j."/>
            <person name="sun C.M."/>
        </authorList>
    </citation>
    <scope>NUCLEOTIDE SEQUENCE</scope>
    <source>
        <strain evidence="7">NS-1</strain>
    </source>
</reference>
<evidence type="ECO:0000256" key="2">
    <source>
        <dbReference type="ARBA" id="ARBA00022679"/>
    </source>
</evidence>
<dbReference type="GO" id="GO:0070041">
    <property type="term" value="F:rRNA (uridine-C5-)-methyltransferase activity"/>
    <property type="evidence" value="ECO:0007669"/>
    <property type="project" value="TreeGrafter"/>
</dbReference>
<dbReference type="Gene3D" id="2.40.50.140">
    <property type="entry name" value="Nucleic acid-binding proteins"/>
    <property type="match status" value="1"/>
</dbReference>
<dbReference type="SUPFAM" id="SSF53335">
    <property type="entry name" value="S-adenosyl-L-methionine-dependent methyltransferases"/>
    <property type="match status" value="1"/>
</dbReference>
<dbReference type="Pfam" id="PF01938">
    <property type="entry name" value="TRAM"/>
    <property type="match status" value="1"/>
</dbReference>
<dbReference type="PROSITE" id="PS51687">
    <property type="entry name" value="SAM_MT_RNA_M5U"/>
    <property type="match status" value="1"/>
</dbReference>
<feature type="binding site" evidence="4">
    <location>
        <position position="338"/>
    </location>
    <ligand>
        <name>S-adenosyl-L-methionine</name>
        <dbReference type="ChEBI" id="CHEBI:59789"/>
    </ligand>
</feature>
<dbReference type="PANTHER" id="PTHR11061:SF30">
    <property type="entry name" value="TRNA (URACIL(54)-C(5))-METHYLTRANSFERASE"/>
    <property type="match status" value="1"/>
</dbReference>
<feature type="active site" evidence="5">
    <location>
        <position position="413"/>
    </location>
</feature>
<dbReference type="InterPro" id="IPR030391">
    <property type="entry name" value="MeTrfase_TrmA_CS"/>
</dbReference>
<dbReference type="NCBIfam" id="TIGR00479">
    <property type="entry name" value="rumA"/>
    <property type="match status" value="1"/>
</dbReference>
<keyword evidence="3 4" id="KW-0949">S-adenosyl-L-methionine</keyword>
<dbReference type="InterPro" id="IPR029063">
    <property type="entry name" value="SAM-dependent_MTases_sf"/>
</dbReference>
<dbReference type="RefSeq" id="WP_230867401.1">
    <property type="nucleotide sequence ID" value="NZ_CP046640.1"/>
</dbReference>